<organism evidence="2 3">
    <name type="scientific">Terrabacter lapilli</name>
    <dbReference type="NCBI Taxonomy" id="436231"/>
    <lineage>
        <taxon>Bacteria</taxon>
        <taxon>Bacillati</taxon>
        <taxon>Actinomycetota</taxon>
        <taxon>Actinomycetes</taxon>
        <taxon>Micrococcales</taxon>
        <taxon>Intrasporangiaceae</taxon>
        <taxon>Terrabacter</taxon>
    </lineage>
</organism>
<keyword evidence="3" id="KW-1185">Reference proteome</keyword>
<protein>
    <submittedName>
        <fullName evidence="2">DUF488 family protein</fullName>
    </submittedName>
</protein>
<proteinExistence type="predicted"/>
<evidence type="ECO:0000313" key="2">
    <source>
        <dbReference type="EMBL" id="GAA1971942.1"/>
    </source>
</evidence>
<reference evidence="2 3" key="1">
    <citation type="journal article" date="2019" name="Int. J. Syst. Evol. Microbiol.">
        <title>The Global Catalogue of Microorganisms (GCM) 10K type strain sequencing project: providing services to taxonomists for standard genome sequencing and annotation.</title>
        <authorList>
            <consortium name="The Broad Institute Genomics Platform"/>
            <consortium name="The Broad Institute Genome Sequencing Center for Infectious Disease"/>
            <person name="Wu L."/>
            <person name="Ma J."/>
        </authorList>
    </citation>
    <scope>NUCLEOTIDE SEQUENCE [LARGE SCALE GENOMIC DNA]</scope>
    <source>
        <strain evidence="2 3">JCM 15628</strain>
    </source>
</reference>
<dbReference type="InterPro" id="IPR052552">
    <property type="entry name" value="YeaO-like"/>
</dbReference>
<dbReference type="EMBL" id="BAAAPU010000003">
    <property type="protein sequence ID" value="GAA1971942.1"/>
    <property type="molecule type" value="Genomic_DNA"/>
</dbReference>
<dbReference type="Proteomes" id="UP001500013">
    <property type="component" value="Unassembled WGS sequence"/>
</dbReference>
<comment type="caution">
    <text evidence="2">The sequence shown here is derived from an EMBL/GenBank/DDBJ whole genome shotgun (WGS) entry which is preliminary data.</text>
</comment>
<dbReference type="PANTHER" id="PTHR36849:SF1">
    <property type="entry name" value="CYTOPLASMIC PROTEIN"/>
    <property type="match status" value="1"/>
</dbReference>
<accession>A0ABN2RNA9</accession>
<evidence type="ECO:0000313" key="3">
    <source>
        <dbReference type="Proteomes" id="UP001500013"/>
    </source>
</evidence>
<name>A0ABN2RNA9_9MICO</name>
<feature type="region of interest" description="Disordered" evidence="1">
    <location>
        <begin position="1"/>
        <end position="26"/>
    </location>
</feature>
<gene>
    <name evidence="2" type="ORF">GCM10009817_10050</name>
</gene>
<evidence type="ECO:0000256" key="1">
    <source>
        <dbReference type="SAM" id="MobiDB-lite"/>
    </source>
</evidence>
<sequence length="132" mass="14542">MQSPGDVQLSGRDDGVRVGRVYDAPSPDDGRRVLVDRLWPRGVRKDDPRIDQWLRDVAPSTELRRWYGHEPSRFGEFAGRYAAELDGPAQAEAFRALRELAAAGAVTLLTATREPAISHAAVLARLLTEAHG</sequence>
<dbReference type="Pfam" id="PF22752">
    <property type="entry name" value="DUF488-N3i"/>
    <property type="match status" value="1"/>
</dbReference>
<dbReference type="PANTHER" id="PTHR36849">
    <property type="entry name" value="CYTOPLASMIC PROTEIN-RELATED"/>
    <property type="match status" value="1"/>
</dbReference>